<organism evidence="6 7">
    <name type="scientific">Candidatus Limivivens merdigallinarum</name>
    <dbReference type="NCBI Taxonomy" id="2840859"/>
    <lineage>
        <taxon>Bacteria</taxon>
        <taxon>Bacillati</taxon>
        <taxon>Bacillota</taxon>
        <taxon>Clostridia</taxon>
        <taxon>Lachnospirales</taxon>
        <taxon>Lachnospiraceae</taxon>
        <taxon>Lachnospiraceae incertae sedis</taxon>
        <taxon>Candidatus Limivivens</taxon>
    </lineage>
</organism>
<feature type="domain" description="HTH lacI-type" evidence="5">
    <location>
        <begin position="3"/>
        <end position="56"/>
    </location>
</feature>
<dbReference type="CDD" id="cd06267">
    <property type="entry name" value="PBP1_LacI_sugar_binding-like"/>
    <property type="match status" value="1"/>
</dbReference>
<evidence type="ECO:0000256" key="2">
    <source>
        <dbReference type="ARBA" id="ARBA00023015"/>
    </source>
</evidence>
<name>A0A9D0ZUX7_9FIRM</name>
<proteinExistence type="predicted"/>
<evidence type="ECO:0000313" key="6">
    <source>
        <dbReference type="EMBL" id="HIQ96467.1"/>
    </source>
</evidence>
<keyword evidence="2" id="KW-0805">Transcription regulation</keyword>
<evidence type="ECO:0000259" key="5">
    <source>
        <dbReference type="PROSITE" id="PS50932"/>
    </source>
</evidence>
<dbReference type="InterPro" id="IPR010982">
    <property type="entry name" value="Lambda_DNA-bd_dom_sf"/>
</dbReference>
<evidence type="ECO:0000313" key="7">
    <source>
        <dbReference type="Proteomes" id="UP000886886"/>
    </source>
</evidence>
<evidence type="ECO:0000256" key="4">
    <source>
        <dbReference type="ARBA" id="ARBA00023163"/>
    </source>
</evidence>
<dbReference type="GO" id="GO:0003700">
    <property type="term" value="F:DNA-binding transcription factor activity"/>
    <property type="evidence" value="ECO:0007669"/>
    <property type="project" value="TreeGrafter"/>
</dbReference>
<dbReference type="PROSITE" id="PS50932">
    <property type="entry name" value="HTH_LACI_2"/>
    <property type="match status" value="1"/>
</dbReference>
<keyword evidence="1" id="KW-0678">Repressor</keyword>
<sequence length="343" mass="39055">MTVTIKDVAKEAKLAVSTISKYMNGGKVRPKNEQIIKEVVERLGYRPNNFARGLRNSRSYTIALLTPNMEGEHSARMISSLEDQVKKMGCFLNICCYQDSIEHIKSYVEYLTEKNVDGIIVSPIKTTEDYLEPARRAGIPIVILEDTYGIENCDVLQVDCASASYQIVEHLIQQGHRKIAVIKGTEGMTTSRERLNGYLRVMEDYGYPVKEEFLIDGDYDYRSGYEGVMKLWQLGERPTALFVTNYHMSVGALVAINRLHIRVPEELSVVVFDDMTLSTIVRPRLTAVHQPLEELMEKACELIEKRMNGDFEGFPGKWRLKARIVYRDSVGKPQTESKRLESA</sequence>
<keyword evidence="3 6" id="KW-0238">DNA-binding</keyword>
<dbReference type="InterPro" id="IPR028082">
    <property type="entry name" value="Peripla_BP_I"/>
</dbReference>
<dbReference type="EMBL" id="DVFT01000120">
    <property type="protein sequence ID" value="HIQ96467.1"/>
    <property type="molecule type" value="Genomic_DNA"/>
</dbReference>
<dbReference type="CDD" id="cd01392">
    <property type="entry name" value="HTH_LacI"/>
    <property type="match status" value="1"/>
</dbReference>
<dbReference type="Pfam" id="PF00356">
    <property type="entry name" value="LacI"/>
    <property type="match status" value="1"/>
</dbReference>
<evidence type="ECO:0000256" key="3">
    <source>
        <dbReference type="ARBA" id="ARBA00023125"/>
    </source>
</evidence>
<dbReference type="PANTHER" id="PTHR30146:SF148">
    <property type="entry name" value="HTH-TYPE TRANSCRIPTIONAL REPRESSOR PURR-RELATED"/>
    <property type="match status" value="1"/>
</dbReference>
<dbReference type="SMART" id="SM00354">
    <property type="entry name" value="HTH_LACI"/>
    <property type="match status" value="1"/>
</dbReference>
<gene>
    <name evidence="6" type="ORF">IAB26_07890</name>
</gene>
<dbReference type="InterPro" id="IPR000843">
    <property type="entry name" value="HTH_LacI"/>
</dbReference>
<dbReference type="PANTHER" id="PTHR30146">
    <property type="entry name" value="LACI-RELATED TRANSCRIPTIONAL REPRESSOR"/>
    <property type="match status" value="1"/>
</dbReference>
<comment type="caution">
    <text evidence="6">The sequence shown here is derived from an EMBL/GenBank/DDBJ whole genome shotgun (WGS) entry which is preliminary data.</text>
</comment>
<dbReference type="AlphaFoldDB" id="A0A9D0ZUX7"/>
<protein>
    <submittedName>
        <fullName evidence="6">LacI family DNA-binding transcriptional regulator</fullName>
    </submittedName>
</protein>
<dbReference type="Proteomes" id="UP000886886">
    <property type="component" value="Unassembled WGS sequence"/>
</dbReference>
<dbReference type="Gene3D" id="3.40.50.2300">
    <property type="match status" value="2"/>
</dbReference>
<dbReference type="Gene3D" id="1.10.260.40">
    <property type="entry name" value="lambda repressor-like DNA-binding domains"/>
    <property type="match status" value="1"/>
</dbReference>
<dbReference type="SUPFAM" id="SSF53822">
    <property type="entry name" value="Periplasmic binding protein-like I"/>
    <property type="match status" value="1"/>
</dbReference>
<reference evidence="6" key="1">
    <citation type="submission" date="2020-10" db="EMBL/GenBank/DDBJ databases">
        <authorList>
            <person name="Gilroy R."/>
        </authorList>
    </citation>
    <scope>NUCLEOTIDE SEQUENCE</scope>
    <source>
        <strain evidence="6">ChiSjej3B21-11622</strain>
    </source>
</reference>
<keyword evidence="4" id="KW-0804">Transcription</keyword>
<accession>A0A9D0ZUX7</accession>
<dbReference type="Pfam" id="PF13377">
    <property type="entry name" value="Peripla_BP_3"/>
    <property type="match status" value="1"/>
</dbReference>
<dbReference type="GO" id="GO:0000976">
    <property type="term" value="F:transcription cis-regulatory region binding"/>
    <property type="evidence" value="ECO:0007669"/>
    <property type="project" value="TreeGrafter"/>
</dbReference>
<evidence type="ECO:0000256" key="1">
    <source>
        <dbReference type="ARBA" id="ARBA00022491"/>
    </source>
</evidence>
<dbReference type="InterPro" id="IPR046335">
    <property type="entry name" value="LacI/GalR-like_sensor"/>
</dbReference>
<reference evidence="6" key="2">
    <citation type="journal article" date="2021" name="PeerJ">
        <title>Extensive microbial diversity within the chicken gut microbiome revealed by metagenomics and culture.</title>
        <authorList>
            <person name="Gilroy R."/>
            <person name="Ravi A."/>
            <person name="Getino M."/>
            <person name="Pursley I."/>
            <person name="Horton D.L."/>
            <person name="Alikhan N.F."/>
            <person name="Baker D."/>
            <person name="Gharbi K."/>
            <person name="Hall N."/>
            <person name="Watson M."/>
            <person name="Adriaenssens E.M."/>
            <person name="Foster-Nyarko E."/>
            <person name="Jarju S."/>
            <person name="Secka A."/>
            <person name="Antonio M."/>
            <person name="Oren A."/>
            <person name="Chaudhuri R.R."/>
            <person name="La Ragione R."/>
            <person name="Hildebrand F."/>
            <person name="Pallen M.J."/>
        </authorList>
    </citation>
    <scope>NUCLEOTIDE SEQUENCE</scope>
    <source>
        <strain evidence="6">ChiSjej3B21-11622</strain>
    </source>
</reference>
<dbReference type="SUPFAM" id="SSF47413">
    <property type="entry name" value="lambda repressor-like DNA-binding domains"/>
    <property type="match status" value="1"/>
</dbReference>